<dbReference type="AlphaFoldDB" id="A0A450UCD6"/>
<evidence type="ECO:0000313" key="2">
    <source>
        <dbReference type="EMBL" id="VFJ89959.1"/>
    </source>
</evidence>
<dbReference type="InterPro" id="IPR024445">
    <property type="entry name" value="Tnp_ISXO2-like"/>
</dbReference>
<dbReference type="Pfam" id="PF12760">
    <property type="entry name" value="Zn_ribbon_IS1595"/>
    <property type="match status" value="1"/>
</dbReference>
<accession>A0A450UCD6</accession>
<evidence type="ECO:0000313" key="4">
    <source>
        <dbReference type="EMBL" id="VFJ97969.1"/>
    </source>
</evidence>
<gene>
    <name evidence="2" type="ORF">BECKH772A_GA0070896_1001828</name>
    <name evidence="3" type="ORF">BECKH772B_GA0070898_1001232</name>
    <name evidence="4" type="ORF">BECKH772C_GA0070978_1001728</name>
</gene>
<dbReference type="EMBL" id="CAADFJ010000017">
    <property type="protein sequence ID" value="VFJ97969.1"/>
    <property type="molecule type" value="Genomic_DNA"/>
</dbReference>
<dbReference type="EMBL" id="CAADFG010000018">
    <property type="protein sequence ID" value="VFJ89959.1"/>
    <property type="molecule type" value="Genomic_DNA"/>
</dbReference>
<organism evidence="2">
    <name type="scientific">Candidatus Kentrum eta</name>
    <dbReference type="NCBI Taxonomy" id="2126337"/>
    <lineage>
        <taxon>Bacteria</taxon>
        <taxon>Pseudomonadati</taxon>
        <taxon>Pseudomonadota</taxon>
        <taxon>Gammaproteobacteria</taxon>
        <taxon>Candidatus Kentrum</taxon>
    </lineage>
</organism>
<feature type="domain" description="ISXO2-like transposase" evidence="1">
    <location>
        <begin position="138"/>
        <end position="265"/>
    </location>
</feature>
<name>A0A450UCD6_9GAMM</name>
<reference evidence="2" key="1">
    <citation type="submission" date="2019-02" db="EMBL/GenBank/DDBJ databases">
        <authorList>
            <person name="Gruber-Vodicka R. H."/>
            <person name="Seah K. B. B."/>
        </authorList>
    </citation>
    <scope>NUCLEOTIDE SEQUENCE</scope>
    <source>
        <strain evidence="4">BECK_SA2B12</strain>
        <strain evidence="2">BECK_SA2B15</strain>
        <strain evidence="3">BECK_SA2B20</strain>
    </source>
</reference>
<protein>
    <submittedName>
        <fullName evidence="2">ISXO2-like transposase domain-containing protein</fullName>
    </submittedName>
</protein>
<dbReference type="InterPro" id="IPR024442">
    <property type="entry name" value="Transposase_Zn_ribbon"/>
</dbReference>
<dbReference type="EMBL" id="CAADFI010000012">
    <property type="protein sequence ID" value="VFJ90944.1"/>
    <property type="molecule type" value="Genomic_DNA"/>
</dbReference>
<dbReference type="SMART" id="SM01126">
    <property type="entry name" value="DDE_Tnp_IS1595"/>
    <property type="match status" value="1"/>
</dbReference>
<proteinExistence type="predicted"/>
<dbReference type="NCBIfam" id="NF033547">
    <property type="entry name" value="transpos_IS1595"/>
    <property type="match status" value="1"/>
</dbReference>
<sequence length="302" mass="33794">MEKTNPPVGGRDYPRTFQEFDKWFIREAYCRKYLQGLRWPNGFECPHCAARKTPWVTAKGLLHCPSCQGQTSVTAGTVFEGTRKPLRTWLLVMWFVTNQKNGASALGLQRALGLKSYRTAWTWLHKLRRAMVPPDHDRLQGIIEVGKTHVGGEARSRAIVVVAAERHEQGIGRIRLCQVADASDAHLFPFIEAVVEPGSEVDTNVVPAGLAGSGIRGTEVSIRKPLPCVREIAALLRKWLNGTHQGGVRKNHLDYYLDEFTFRFNLREPMARGLLFYHLIRQACVTGPAPYKTLVGKPPTGG</sequence>
<evidence type="ECO:0000259" key="1">
    <source>
        <dbReference type="SMART" id="SM01126"/>
    </source>
</evidence>
<evidence type="ECO:0000313" key="3">
    <source>
        <dbReference type="EMBL" id="VFJ90944.1"/>
    </source>
</evidence>